<dbReference type="AlphaFoldDB" id="A0A091CQE2"/>
<feature type="region of interest" description="Disordered" evidence="1">
    <location>
        <begin position="44"/>
        <end position="66"/>
    </location>
</feature>
<dbReference type="Proteomes" id="UP000028990">
    <property type="component" value="Unassembled WGS sequence"/>
</dbReference>
<gene>
    <name evidence="3" type="ORF">H920_18735</name>
</gene>
<reference evidence="3 4" key="1">
    <citation type="submission" date="2013-11" db="EMBL/GenBank/DDBJ databases">
        <title>The Damaraland mole rat (Fukomys damarensis) genome and evolution of African mole rats.</title>
        <authorList>
            <person name="Gladyshev V.N."/>
            <person name="Fang X."/>
        </authorList>
    </citation>
    <scope>NUCLEOTIDE SEQUENCE [LARGE SCALE GENOMIC DNA]</scope>
    <source>
        <tissue evidence="3">Liver</tissue>
    </source>
</reference>
<keyword evidence="2" id="KW-0812">Transmembrane</keyword>
<evidence type="ECO:0000256" key="2">
    <source>
        <dbReference type="SAM" id="Phobius"/>
    </source>
</evidence>
<evidence type="ECO:0000256" key="1">
    <source>
        <dbReference type="SAM" id="MobiDB-lite"/>
    </source>
</evidence>
<name>A0A091CQE2_FUKDA</name>
<keyword evidence="2" id="KW-1133">Transmembrane helix</keyword>
<protein>
    <submittedName>
        <fullName evidence="3">Uncharacterized protein</fullName>
    </submittedName>
</protein>
<dbReference type="EMBL" id="KN124869">
    <property type="protein sequence ID" value="KFO19898.1"/>
    <property type="molecule type" value="Genomic_DNA"/>
</dbReference>
<proteinExistence type="predicted"/>
<evidence type="ECO:0000313" key="4">
    <source>
        <dbReference type="Proteomes" id="UP000028990"/>
    </source>
</evidence>
<keyword evidence="2" id="KW-0472">Membrane</keyword>
<feature type="transmembrane region" description="Helical" evidence="2">
    <location>
        <begin position="6"/>
        <end position="22"/>
    </location>
</feature>
<organism evidence="3 4">
    <name type="scientific">Fukomys damarensis</name>
    <name type="common">Damaraland mole rat</name>
    <name type="synonym">Cryptomys damarensis</name>
    <dbReference type="NCBI Taxonomy" id="885580"/>
    <lineage>
        <taxon>Eukaryota</taxon>
        <taxon>Metazoa</taxon>
        <taxon>Chordata</taxon>
        <taxon>Craniata</taxon>
        <taxon>Vertebrata</taxon>
        <taxon>Euteleostomi</taxon>
        <taxon>Mammalia</taxon>
        <taxon>Eutheria</taxon>
        <taxon>Euarchontoglires</taxon>
        <taxon>Glires</taxon>
        <taxon>Rodentia</taxon>
        <taxon>Hystricomorpha</taxon>
        <taxon>Bathyergidae</taxon>
        <taxon>Fukomys</taxon>
    </lineage>
</organism>
<accession>A0A091CQE2</accession>
<evidence type="ECO:0000313" key="3">
    <source>
        <dbReference type="EMBL" id="KFO19898.1"/>
    </source>
</evidence>
<keyword evidence="4" id="KW-1185">Reference proteome</keyword>
<sequence length="66" mass="7225">MLSHVIIALSTELALCNCWLFPKVKMTMKCKRFELAQVTEAAGTAQQSYSQERPPRAASRVAGVVG</sequence>